<protein>
    <submittedName>
        <fullName evidence="3">Uncharacterized protein isoform X5</fullName>
    </submittedName>
</protein>
<feature type="compositionally biased region" description="Polar residues" evidence="1">
    <location>
        <begin position="1287"/>
        <end position="1312"/>
    </location>
</feature>
<feature type="compositionally biased region" description="Polar residues" evidence="1">
    <location>
        <begin position="1074"/>
        <end position="1101"/>
    </location>
</feature>
<feature type="region of interest" description="Disordered" evidence="1">
    <location>
        <begin position="248"/>
        <end position="280"/>
    </location>
</feature>
<feature type="compositionally biased region" description="Polar residues" evidence="1">
    <location>
        <begin position="744"/>
        <end position="761"/>
    </location>
</feature>
<feature type="compositionally biased region" description="Polar residues" evidence="1">
    <location>
        <begin position="1164"/>
        <end position="1205"/>
    </location>
</feature>
<dbReference type="RefSeq" id="XP_033239579.1">
    <property type="nucleotide sequence ID" value="XM_033383688.1"/>
</dbReference>
<feature type="compositionally biased region" description="Basic and acidic residues" evidence="1">
    <location>
        <begin position="262"/>
        <end position="276"/>
    </location>
</feature>
<feature type="compositionally biased region" description="Polar residues" evidence="1">
    <location>
        <begin position="426"/>
        <end position="440"/>
    </location>
</feature>
<keyword evidence="2" id="KW-1185">Reference proteome</keyword>
<evidence type="ECO:0000313" key="2">
    <source>
        <dbReference type="Proteomes" id="UP000001819"/>
    </source>
</evidence>
<feature type="compositionally biased region" description="Polar residues" evidence="1">
    <location>
        <begin position="347"/>
        <end position="357"/>
    </location>
</feature>
<sequence>MSSPNNSPNKKNSLQCESRISLRRSGGTQNDLVNKLQHLRPGFGLGAPVRRYLPAVFGVIDGGTHPRSILRDQTHQTDATEVKNFRQAHPRRQSRGRQQLQIANVPEENIADVSAPSFEMKKPSQRSNMVEAPVASGHTVETVYTEIFDSFPDPRDMMTPGTSLQIRDKSLGQKTTHRKVTTHRDSNGNITSRIEETTTVCTAPRDRPPSITRRINFSTEDVSKNVSDETMLMLHDDSRPRTLIGERYMPSEYPGGQGPLQYRDRSSQREKLEAEPAHSFNGISGATRQWRAPRTIGFLNDQTIPSYVAYTTGFSDRAQQTWPSAYSEQQRRKRRSQGTAPDRTSFPDRSQQGPSENLESDHRRFRSQSPDGRRSQFQEDLSSATRQRSLSQGSNPRRQQISQQSQNINNNSAPQFNDSPPRGEVSPSSRSPNGNAQPKSVSGDLDEEYAPFRNEAGSIKRSNDSVNKGSVKVTDEVLDDVTMPSSGEAATSSHRHVTLPSGDLREVSAREQIGDESAPTFASSDHRNTNSQRRSMPSSNIFDESAPTFDSTGRGTAYSQRQSMPSQNIIDESAPTFESTGRGTAYSQRQSLPANTQRKSMASANIWDESEPTFERTSPGTAHTQRKTLPSGTHRRSRPSQNICHESCPKFNCSGDEPVPTQFQTMPSQNINDESEPTFEGTGRGTAYSQRQSMPSQNIFDESAPTFESTGRGTAYTQRQSAQTRSMPSQNINDESEPKFHSTGRGTAYSQRQSMPSQNINDESKPLLESTGRGTAYSQRQSMPSQNIFDESAPTFESTGRGTAYSQRQSMAAYSQRQSMPSQNINDESEPTFESTSRGASYSQRQSMPSQNINDESEPTFESTSRGASYSQRQSMPSQNINDESEPKFHSTGRGTAYSQRQSMPSQNINDESKPLFDSSGRGTAYSQRQSMPSQNIIDESEPTFESTARGTSYSQRQSMGVLANPRSMPSQNINDESEPTFDSTGRGTAYSQRQSMPSQNINDESEPTFGSTARGTSYSQRQSMGVSAKPRSMPSQNINDESKPLFDSTGRGTAYSQRQSMPSKNIIDESAPTFESTGRGTAYTQRQSLPAQTQSKSMPSANIWDESEPTFESSSPGTALRQRQTLSSHTRRQSMPLENICAETCPNFNCSVVEPSTIPWQAMPSQNINDESAPTFESTGRGTGYSQRQSMGPAAQTRSMPSENINDESEPTFDSTGRGTEYSQGKSMGPAAQTRSMPSVNINDESEPTFDSTGRGTAYSQRQPMAESTQRQATPSKNLNDESEPTFESTGPETADSQRQAMPSQNINDESAPTFESIGETNEKIEMDDEWMSEYDEVGGVKRRKISRGQQVSMPSQNIPVPRFMPSGGEVSGAARSTARPEGTMPSRNPFVLQMTNECVANETIQPLPYVSEQPPLVAYQQTEQRGRPVPQRVSYASFSTGLLGNVNTLSHPSDTGGNQSCMCDGKREHSLGQTWTDRMDRSTTNKIDDVSMKAFNNLSVTPHHLLQMPKTCLDIATETPLQRRSQSLEYTPSENDSESDFLTCKSSTDLRQEDKGAIPCGICERVSSDRYFQSMDVGPHGQVVQGVTVTTSMSIISGTRLNQDQRMRAEVEMPNSMTNYDSIDQVMQSTGHKSTGTTTQNSCSMEHQNQNQKMSAEDEMLQSGRKNGYSNRSINGFDSMINYVSFDQVMQSTGHQSAGTPTQNNCSMEQQNYQPNQPCPGCPTGASHAMQIQRAWEQGFTICGSRLVTSPITITNYHSTGTTTQNDHSLKKRDFNPTGFAAECDQTSYNSVQACTCLQSQGGGSAFPVELPFGCSPDSESEFDSETECNADGFTARSSSPDEVEAGPHYDDYKDVEECNDDDNDDRSPGAYLNPSKAVLNSGANNCNCPLKSEDDSNARPYRPLRGSPGPFFYAVQDTGMWGITSAFLPEPAIAISPCLNGPCSLDSERTDDYQSARSSISNEEDRGPYRPPCWVYPSPIRMLFDGLVRLGESL</sequence>
<feature type="region of interest" description="Disordered" evidence="1">
    <location>
        <begin position="1163"/>
        <end position="1315"/>
    </location>
</feature>
<feature type="compositionally biased region" description="Polar residues" evidence="1">
    <location>
        <begin position="1111"/>
        <end position="1129"/>
    </location>
</feature>
<proteinExistence type="predicted"/>
<reference evidence="3" key="1">
    <citation type="submission" date="2025-08" db="UniProtKB">
        <authorList>
            <consortium name="RefSeq"/>
        </authorList>
    </citation>
    <scope>IDENTIFICATION</scope>
    <source>
        <strain evidence="3">MV-25-SWS-2005</strain>
        <tissue evidence="3">Whole body</tissue>
    </source>
</reference>
<feature type="compositionally biased region" description="Polar residues" evidence="1">
    <location>
        <begin position="968"/>
        <end position="1026"/>
    </location>
</feature>
<feature type="compositionally biased region" description="Polar residues" evidence="1">
    <location>
        <begin position="1234"/>
        <end position="1279"/>
    </location>
</feature>
<feature type="compositionally biased region" description="Basic and acidic residues" evidence="1">
    <location>
        <begin position="1848"/>
        <end position="1859"/>
    </location>
</feature>
<feature type="compositionally biased region" description="Polar residues" evidence="1">
    <location>
        <begin position="529"/>
        <end position="603"/>
    </location>
</feature>
<feature type="region of interest" description="Disordered" evidence="1">
    <location>
        <begin position="1347"/>
        <end position="1388"/>
    </location>
</feature>
<dbReference type="ExpressionAtlas" id="A0A6I8WAK3">
    <property type="expression patterns" value="baseline"/>
</dbReference>
<feature type="compositionally biased region" description="Polar residues" evidence="1">
    <location>
        <begin position="483"/>
        <end position="492"/>
    </location>
</feature>
<feature type="compositionally biased region" description="Polar residues" evidence="1">
    <location>
        <begin position="1213"/>
        <end position="1227"/>
    </location>
</feature>
<feature type="compositionally biased region" description="Polar residues" evidence="1">
    <location>
        <begin position="893"/>
        <end position="910"/>
    </location>
</feature>
<gene>
    <name evidence="3" type="primary">LOC6901991</name>
</gene>
<name>A0A6I8WAK3_DROPS</name>
<evidence type="ECO:0000313" key="3">
    <source>
        <dbReference type="RefSeq" id="XP_033239579.1"/>
    </source>
</evidence>
<feature type="region of interest" description="Disordered" evidence="1">
    <location>
        <begin position="1819"/>
        <end position="1877"/>
    </location>
</feature>
<feature type="compositionally biased region" description="Polar residues" evidence="1">
    <location>
        <begin position="615"/>
        <end position="631"/>
    </location>
</feature>
<feature type="compositionally biased region" description="Polar residues" evidence="1">
    <location>
        <begin position="772"/>
        <end position="882"/>
    </location>
</feature>
<organism evidence="2 3">
    <name type="scientific">Drosophila pseudoobscura pseudoobscura</name>
    <name type="common">Fruit fly</name>
    <dbReference type="NCBI Taxonomy" id="46245"/>
    <lineage>
        <taxon>Eukaryota</taxon>
        <taxon>Metazoa</taxon>
        <taxon>Ecdysozoa</taxon>
        <taxon>Arthropoda</taxon>
        <taxon>Hexapoda</taxon>
        <taxon>Insecta</taxon>
        <taxon>Pterygota</taxon>
        <taxon>Neoptera</taxon>
        <taxon>Endopterygota</taxon>
        <taxon>Diptera</taxon>
        <taxon>Brachycera</taxon>
        <taxon>Muscomorpha</taxon>
        <taxon>Ephydroidea</taxon>
        <taxon>Drosophilidae</taxon>
        <taxon>Drosophila</taxon>
        <taxon>Sophophora</taxon>
    </lineage>
</organism>
<feature type="compositionally biased region" description="Polar residues" evidence="1">
    <location>
        <begin position="687"/>
        <end position="733"/>
    </location>
</feature>
<feature type="compositionally biased region" description="Polar residues" evidence="1">
    <location>
        <begin position="378"/>
        <end position="393"/>
    </location>
</feature>
<feature type="compositionally biased region" description="Polar residues" evidence="1">
    <location>
        <begin position="1051"/>
        <end position="1064"/>
    </location>
</feature>
<dbReference type="Proteomes" id="UP000001819">
    <property type="component" value="Chromosome X"/>
</dbReference>
<feature type="compositionally biased region" description="Basic and acidic residues" evidence="1">
    <location>
        <begin position="503"/>
        <end position="513"/>
    </location>
</feature>
<feature type="region of interest" description="Disordered" evidence="1">
    <location>
        <begin position="320"/>
        <end position="643"/>
    </location>
</feature>
<feature type="compositionally biased region" description="Low complexity" evidence="1">
    <location>
        <begin position="394"/>
        <end position="415"/>
    </location>
</feature>
<feature type="compositionally biased region" description="Acidic residues" evidence="1">
    <location>
        <begin position="1821"/>
        <end position="1831"/>
    </location>
</feature>
<feature type="compositionally biased region" description="Polar residues" evidence="1">
    <location>
        <begin position="1349"/>
        <end position="1360"/>
    </location>
</feature>
<accession>A0A6I8WAK3</accession>
<feature type="compositionally biased region" description="Polar residues" evidence="1">
    <location>
        <begin position="921"/>
        <end position="959"/>
    </location>
</feature>
<evidence type="ECO:0000256" key="1">
    <source>
        <dbReference type="SAM" id="MobiDB-lite"/>
    </source>
</evidence>
<feature type="region of interest" description="Disordered" evidence="1">
    <location>
        <begin position="664"/>
        <end position="1133"/>
    </location>
</feature>